<accession>A0ABU4VK00</accession>
<keyword evidence="3" id="KW-1185">Reference proteome</keyword>
<evidence type="ECO:0000256" key="1">
    <source>
        <dbReference type="SAM" id="MobiDB-lite"/>
    </source>
</evidence>
<comment type="caution">
    <text evidence="2">The sequence shown here is derived from an EMBL/GenBank/DDBJ whole genome shotgun (WGS) entry which is preliminary data.</text>
</comment>
<feature type="compositionally biased region" description="Low complexity" evidence="1">
    <location>
        <begin position="306"/>
        <end position="330"/>
    </location>
</feature>
<evidence type="ECO:0000313" key="2">
    <source>
        <dbReference type="EMBL" id="MDX8152166.1"/>
    </source>
</evidence>
<dbReference type="Pfam" id="PF01186">
    <property type="entry name" value="Lysyl_oxidase"/>
    <property type="match status" value="1"/>
</dbReference>
<sequence length="330" mass="36195">MRRPAALARRSTRVLLVLAALVAAALTTVALRSGDARSQAPTPAPLRSGVANPCLGEGAAQLRCPDLVMTRPFGLRRERSPRGRVWLRAGNSIDSVGAAAAELRGRHRRGIWMDAVQRIPRRGGGHVTVRSGARLRFAYGHLQRRWWKFHDAARFELWRLDAAGQPVKLERVGPKVDYCLRDLRRTRPSLARSPRREVYPACSTSRRRTRVRLGTSPGWSDIYPPTYLTQWIDVTGLRGCFAYRHIADPGNAIAESNEDNNAAQVIVRLPFSPAARRRGCPGEDLGARSPRLRSRSYAPDDPLTRPGDAATPAAGGDAGDLAAAPDATTR</sequence>
<dbReference type="EMBL" id="JAXAVX010000005">
    <property type="protein sequence ID" value="MDX8152166.1"/>
    <property type="molecule type" value="Genomic_DNA"/>
</dbReference>
<feature type="region of interest" description="Disordered" evidence="1">
    <location>
        <begin position="277"/>
        <end position="330"/>
    </location>
</feature>
<protein>
    <submittedName>
        <fullName evidence="2">Lysyl oxidase family protein</fullName>
    </submittedName>
</protein>
<dbReference type="Proteomes" id="UP001277761">
    <property type="component" value="Unassembled WGS sequence"/>
</dbReference>
<dbReference type="InterPro" id="IPR001695">
    <property type="entry name" value="Lysyl_oxidase"/>
</dbReference>
<name>A0ABU4VK00_9ACTN</name>
<reference evidence="2 3" key="1">
    <citation type="submission" date="2023-11" db="EMBL/GenBank/DDBJ databases">
        <authorList>
            <person name="Xu M."/>
            <person name="Jiang T."/>
        </authorList>
    </citation>
    <scope>NUCLEOTIDE SEQUENCE [LARGE SCALE GENOMIC DNA]</scope>
    <source>
        <strain evidence="2 3">SD</strain>
    </source>
</reference>
<dbReference type="RefSeq" id="WP_319954322.1">
    <property type="nucleotide sequence ID" value="NZ_JAXAVX010000005.1"/>
</dbReference>
<proteinExistence type="predicted"/>
<gene>
    <name evidence="2" type="ORF">SK069_11215</name>
</gene>
<organism evidence="2 3">
    <name type="scientific">Patulibacter brassicae</name>
    <dbReference type="NCBI Taxonomy" id="1705717"/>
    <lineage>
        <taxon>Bacteria</taxon>
        <taxon>Bacillati</taxon>
        <taxon>Actinomycetota</taxon>
        <taxon>Thermoleophilia</taxon>
        <taxon>Solirubrobacterales</taxon>
        <taxon>Patulibacteraceae</taxon>
        <taxon>Patulibacter</taxon>
    </lineage>
</organism>
<evidence type="ECO:0000313" key="3">
    <source>
        <dbReference type="Proteomes" id="UP001277761"/>
    </source>
</evidence>